<reference evidence="7" key="1">
    <citation type="submission" date="2022-05" db="EMBL/GenBank/DDBJ databases">
        <title>A methanotrophic Mycobacterium dominates a cave microbial ecosystem.</title>
        <authorList>
            <person name="Van Spanning R.J.M."/>
            <person name="Guan Q."/>
            <person name="Melkonian C."/>
            <person name="Gallant J."/>
            <person name="Polerecky L."/>
            <person name="Flot J.-F."/>
            <person name="Brandt B.W."/>
            <person name="Braster M."/>
            <person name="Iturbe Espinoza P."/>
            <person name="Aerts J."/>
            <person name="Meima-Franke M."/>
            <person name="Piersma S.R."/>
            <person name="Bunduc C."/>
            <person name="Ummels R."/>
            <person name="Pain A."/>
            <person name="Fleming E.J."/>
            <person name="van der Wel N."/>
            <person name="Gherman V.D."/>
            <person name="Sarbu S.M."/>
            <person name="Bodelier P.L.E."/>
            <person name="Bitter W."/>
        </authorList>
    </citation>
    <scope>NUCLEOTIDE SEQUENCE</scope>
    <source>
        <strain evidence="7">Sulfur Cave</strain>
    </source>
</reference>
<accession>A0ABY4QJY1</accession>
<keyword evidence="8" id="KW-1185">Reference proteome</keyword>
<protein>
    <submittedName>
        <fullName evidence="7">Cytochrome b/b6 domain-containing protein</fullName>
    </submittedName>
</protein>
<name>A0ABY4QJY1_9MYCO</name>
<evidence type="ECO:0000313" key="8">
    <source>
        <dbReference type="Proteomes" id="UP001056610"/>
    </source>
</evidence>
<organism evidence="7 8">
    <name type="scientific">Candidatus Mycobacterium methanotrophicum</name>
    <dbReference type="NCBI Taxonomy" id="2943498"/>
    <lineage>
        <taxon>Bacteria</taxon>
        <taxon>Bacillati</taxon>
        <taxon>Actinomycetota</taxon>
        <taxon>Actinomycetes</taxon>
        <taxon>Mycobacteriales</taxon>
        <taxon>Mycobacteriaceae</taxon>
        <taxon>Mycobacterium</taxon>
    </lineage>
</organism>
<evidence type="ECO:0000256" key="2">
    <source>
        <dbReference type="ARBA" id="ARBA00022692"/>
    </source>
</evidence>
<dbReference type="PANTHER" id="PTHR30485">
    <property type="entry name" value="NI/FE-HYDROGENASE 1 B-TYPE CYTOCHROME SUBUNIT"/>
    <property type="match status" value="1"/>
</dbReference>
<feature type="transmembrane region" description="Helical" evidence="5">
    <location>
        <begin position="189"/>
        <end position="208"/>
    </location>
</feature>
<proteinExistence type="predicted"/>
<comment type="subcellular location">
    <subcellularLocation>
        <location evidence="1">Membrane</location>
        <topology evidence="1">Multi-pass membrane protein</topology>
    </subcellularLocation>
</comment>
<dbReference type="Proteomes" id="UP001056610">
    <property type="component" value="Chromosome"/>
</dbReference>
<dbReference type="PANTHER" id="PTHR30485:SF0">
    <property type="entry name" value="NI_FE-HYDROGENASE 1 B-TYPE CYTOCHROME SUBUNIT-RELATED"/>
    <property type="match status" value="1"/>
</dbReference>
<dbReference type="EMBL" id="CP097320">
    <property type="protein sequence ID" value="UQX11278.1"/>
    <property type="molecule type" value="Genomic_DNA"/>
</dbReference>
<feature type="transmembrane region" description="Helical" evidence="5">
    <location>
        <begin position="24"/>
        <end position="44"/>
    </location>
</feature>
<evidence type="ECO:0000256" key="4">
    <source>
        <dbReference type="ARBA" id="ARBA00023136"/>
    </source>
</evidence>
<dbReference type="RefSeq" id="WP_219069131.1">
    <property type="nucleotide sequence ID" value="NZ_CAJUXY010000050.1"/>
</dbReference>
<dbReference type="InterPro" id="IPR051542">
    <property type="entry name" value="Hydrogenase_cytochrome"/>
</dbReference>
<evidence type="ECO:0000259" key="6">
    <source>
        <dbReference type="Pfam" id="PF01292"/>
    </source>
</evidence>
<gene>
    <name evidence="7" type="ORF">M5I08_01680</name>
</gene>
<evidence type="ECO:0000256" key="5">
    <source>
        <dbReference type="SAM" id="Phobius"/>
    </source>
</evidence>
<keyword evidence="3 5" id="KW-1133">Transmembrane helix</keyword>
<feature type="transmembrane region" description="Helical" evidence="5">
    <location>
        <begin position="64"/>
        <end position="83"/>
    </location>
</feature>
<keyword evidence="4 5" id="KW-0472">Membrane</keyword>
<feature type="transmembrane region" description="Helical" evidence="5">
    <location>
        <begin position="128"/>
        <end position="152"/>
    </location>
</feature>
<sequence>MSVISAPRAPAPARVYRMGVWRRTIHWANALSIVVAAVTGLYIANPFYAASYPYVMAWNRTVHLTAATVLDVSVIVIAYLYLFSREDPVVRRELRPTRSNLLRLQEAFLNVVTMNRRKRFDSSRPDPFNALLFTLLHVMVVFQMVTGLQLYVAGMESGISSVGAWWPWLMHVSTDWTQPVFGGLGGVRVAHHIMMYPIIAWAMLHIYYEVWRTVMWKEGDIAIAFGGYKDADAYAEPE</sequence>
<feature type="domain" description="Cytochrome b561 bacterial/Ni-hydrogenase" evidence="6">
    <location>
        <begin position="18"/>
        <end position="222"/>
    </location>
</feature>
<dbReference type="InterPro" id="IPR011577">
    <property type="entry name" value="Cyt_b561_bac/Ni-Hgenase"/>
</dbReference>
<keyword evidence="2 5" id="KW-0812">Transmembrane</keyword>
<evidence type="ECO:0000256" key="3">
    <source>
        <dbReference type="ARBA" id="ARBA00022989"/>
    </source>
</evidence>
<evidence type="ECO:0000313" key="7">
    <source>
        <dbReference type="EMBL" id="UQX11278.1"/>
    </source>
</evidence>
<dbReference type="Pfam" id="PF01292">
    <property type="entry name" value="Ni_hydr_CYTB"/>
    <property type="match status" value="1"/>
</dbReference>
<evidence type="ECO:0000256" key="1">
    <source>
        <dbReference type="ARBA" id="ARBA00004141"/>
    </source>
</evidence>